<comment type="caution">
    <text evidence="1">The sequence shown here is derived from an EMBL/GenBank/DDBJ whole genome shotgun (WGS) entry which is preliminary data.</text>
</comment>
<dbReference type="EMBL" id="DVHB01000016">
    <property type="protein sequence ID" value="HIR38882.1"/>
    <property type="molecule type" value="Genomic_DNA"/>
</dbReference>
<dbReference type="Proteomes" id="UP000824179">
    <property type="component" value="Unassembled WGS sequence"/>
</dbReference>
<gene>
    <name evidence="1" type="ORF">IAB90_00710</name>
</gene>
<dbReference type="AlphaFoldDB" id="A0A9D1DA81"/>
<evidence type="ECO:0000313" key="1">
    <source>
        <dbReference type="EMBL" id="HIR38882.1"/>
    </source>
</evidence>
<reference evidence="1" key="2">
    <citation type="journal article" date="2021" name="PeerJ">
        <title>Extensive microbial diversity within the chicken gut microbiome revealed by metagenomics and culture.</title>
        <authorList>
            <person name="Gilroy R."/>
            <person name="Ravi A."/>
            <person name="Getino M."/>
            <person name="Pursley I."/>
            <person name="Horton D.L."/>
            <person name="Alikhan N.F."/>
            <person name="Baker D."/>
            <person name="Gharbi K."/>
            <person name="Hall N."/>
            <person name="Watson M."/>
            <person name="Adriaenssens E.M."/>
            <person name="Foster-Nyarko E."/>
            <person name="Jarju S."/>
            <person name="Secka A."/>
            <person name="Antonio M."/>
            <person name="Oren A."/>
            <person name="Chaudhuri R.R."/>
            <person name="La Ragione R."/>
            <person name="Hildebrand F."/>
            <person name="Pallen M.J."/>
        </authorList>
    </citation>
    <scope>NUCLEOTIDE SEQUENCE</scope>
    <source>
        <strain evidence="1">ChiW25-3613</strain>
    </source>
</reference>
<name>A0A9D1DA81_9FIRM</name>
<reference evidence="1" key="1">
    <citation type="submission" date="2020-10" db="EMBL/GenBank/DDBJ databases">
        <authorList>
            <person name="Gilroy R."/>
        </authorList>
    </citation>
    <scope>NUCLEOTIDE SEQUENCE</scope>
    <source>
        <strain evidence="1">ChiW25-3613</strain>
    </source>
</reference>
<protein>
    <submittedName>
        <fullName evidence="1">Uncharacterized protein</fullName>
    </submittedName>
</protein>
<sequence length="108" mass="12212">MLVGGILIFGDEMSKSEKLILEAFMKLKKPALISCEFDTANDYLAGYVSRFLSGERFSVDFNAFSKSEYELLNQTITKNFCSAEGKDLLSYVLLTKLVCNILNKYKVE</sequence>
<evidence type="ECO:0000313" key="2">
    <source>
        <dbReference type="Proteomes" id="UP000824179"/>
    </source>
</evidence>
<proteinExistence type="predicted"/>
<organism evidence="1 2">
    <name type="scientific">Candidatus Coproplasma stercoripullorum</name>
    <dbReference type="NCBI Taxonomy" id="2840751"/>
    <lineage>
        <taxon>Bacteria</taxon>
        <taxon>Bacillati</taxon>
        <taxon>Bacillota</taxon>
        <taxon>Clostridia</taxon>
        <taxon>Eubacteriales</taxon>
        <taxon>Candidatus Coproplasma</taxon>
    </lineage>
</organism>
<accession>A0A9D1DA81</accession>